<sequence>MDETPEVQAEVPTEKPEIIAEIKNQEDVQHPPQSSKKHTRSSSKFLEMLACLEVNIPLLKHLKDTPEYVKTMMELLLKKKTVKKAFQVEYESLHLVCKSCKCFGHVEADCNSPVKVVLPKKQVVNPPVETKDGTEHNGINSKFEFVFGNSHGIDFVIKENPNLPPTLHVTSEKHANPNPPLKPNPTSAGPQQVKPSSSKKIDPNPLTGTGARSMIGTGSAPATTPARKRRRPQSLQNSPILVVPSKAKPAMEKSATDVASVGRPASENLVTTIIPEANRPVPENSDSVTASGDGCHKELSSAVVVPHGDGHDVTLIAAPAVHRSDGPVSSPKDVHVS</sequence>
<organism evidence="2 3">
    <name type="scientific">Stylosanthes scabra</name>
    <dbReference type="NCBI Taxonomy" id="79078"/>
    <lineage>
        <taxon>Eukaryota</taxon>
        <taxon>Viridiplantae</taxon>
        <taxon>Streptophyta</taxon>
        <taxon>Embryophyta</taxon>
        <taxon>Tracheophyta</taxon>
        <taxon>Spermatophyta</taxon>
        <taxon>Magnoliopsida</taxon>
        <taxon>eudicotyledons</taxon>
        <taxon>Gunneridae</taxon>
        <taxon>Pentapetalae</taxon>
        <taxon>rosids</taxon>
        <taxon>fabids</taxon>
        <taxon>Fabales</taxon>
        <taxon>Fabaceae</taxon>
        <taxon>Papilionoideae</taxon>
        <taxon>50 kb inversion clade</taxon>
        <taxon>dalbergioids sensu lato</taxon>
        <taxon>Dalbergieae</taxon>
        <taxon>Pterocarpus clade</taxon>
        <taxon>Stylosanthes</taxon>
    </lineage>
</organism>
<comment type="caution">
    <text evidence="2">The sequence shown here is derived from an EMBL/GenBank/DDBJ whole genome shotgun (WGS) entry which is preliminary data.</text>
</comment>
<evidence type="ECO:0000256" key="1">
    <source>
        <dbReference type="SAM" id="MobiDB-lite"/>
    </source>
</evidence>
<dbReference type="EMBL" id="JASCZI010034254">
    <property type="protein sequence ID" value="MED6129234.1"/>
    <property type="molecule type" value="Genomic_DNA"/>
</dbReference>
<feature type="region of interest" description="Disordered" evidence="1">
    <location>
        <begin position="1"/>
        <end position="41"/>
    </location>
</feature>
<evidence type="ECO:0000313" key="2">
    <source>
        <dbReference type="EMBL" id="MED6129234.1"/>
    </source>
</evidence>
<dbReference type="Proteomes" id="UP001341840">
    <property type="component" value="Unassembled WGS sequence"/>
</dbReference>
<feature type="region of interest" description="Disordered" evidence="1">
    <location>
        <begin position="164"/>
        <end position="260"/>
    </location>
</feature>
<proteinExistence type="predicted"/>
<accession>A0ABU6RZ52</accession>
<feature type="compositionally biased region" description="Polar residues" evidence="1">
    <location>
        <begin position="184"/>
        <end position="198"/>
    </location>
</feature>
<keyword evidence="3" id="KW-1185">Reference proteome</keyword>
<feature type="compositionally biased region" description="Basic and acidic residues" evidence="1">
    <location>
        <begin position="12"/>
        <end position="29"/>
    </location>
</feature>
<name>A0ABU6RZ52_9FABA</name>
<reference evidence="2 3" key="1">
    <citation type="journal article" date="2023" name="Plants (Basel)">
        <title>Bridging the Gap: Combining Genomics and Transcriptomics Approaches to Understand Stylosanthes scabra, an Orphan Legume from the Brazilian Caatinga.</title>
        <authorList>
            <person name="Ferreira-Neto J.R.C."/>
            <person name="da Silva M.D."/>
            <person name="Binneck E."/>
            <person name="de Melo N.F."/>
            <person name="da Silva R.H."/>
            <person name="de Melo A.L.T.M."/>
            <person name="Pandolfi V."/>
            <person name="Bustamante F.O."/>
            <person name="Brasileiro-Vidal A.C."/>
            <person name="Benko-Iseppon A.M."/>
        </authorList>
    </citation>
    <scope>NUCLEOTIDE SEQUENCE [LARGE SCALE GENOMIC DNA]</scope>
    <source>
        <tissue evidence="2">Leaves</tissue>
    </source>
</reference>
<gene>
    <name evidence="2" type="ORF">PIB30_105980</name>
</gene>
<protein>
    <submittedName>
        <fullName evidence="2">Uncharacterized protein</fullName>
    </submittedName>
</protein>
<evidence type="ECO:0000313" key="3">
    <source>
        <dbReference type="Proteomes" id="UP001341840"/>
    </source>
</evidence>